<dbReference type="AlphaFoldDB" id="A0A165L025"/>
<dbReference type="Proteomes" id="UP000076481">
    <property type="component" value="Unassembled WGS sequence"/>
</dbReference>
<name>A0A165L025_PELLU</name>
<sequence length="80" mass="8727">MLKGVANHGIVLYEACAFSFSMSNEYDGDTHEGAFGFCITGCLMEEYTNSDNSRQRTAERQPVGVDAIIPPPVGIQKDKP</sequence>
<feature type="region of interest" description="Disordered" evidence="1">
    <location>
        <begin position="49"/>
        <end position="80"/>
    </location>
</feature>
<evidence type="ECO:0000256" key="1">
    <source>
        <dbReference type="SAM" id="MobiDB-lite"/>
    </source>
</evidence>
<organism evidence="2 3">
    <name type="scientific">Pelodictyon luteolum</name>
    <dbReference type="NCBI Taxonomy" id="1100"/>
    <lineage>
        <taxon>Bacteria</taxon>
        <taxon>Pseudomonadati</taxon>
        <taxon>Chlorobiota</taxon>
        <taxon>Chlorobiia</taxon>
        <taxon>Chlorobiales</taxon>
        <taxon>Chlorobiaceae</taxon>
        <taxon>Chlorobium/Pelodictyon group</taxon>
        <taxon>Pelodictyon</taxon>
    </lineage>
</organism>
<accession>A0A165L025</accession>
<protein>
    <submittedName>
        <fullName evidence="2">Uncharacterized protein</fullName>
    </submittedName>
</protein>
<dbReference type="EMBL" id="LVWG01000037">
    <property type="protein sequence ID" value="KZK73406.1"/>
    <property type="molecule type" value="Genomic_DNA"/>
</dbReference>
<evidence type="ECO:0000313" key="3">
    <source>
        <dbReference type="Proteomes" id="UP000076481"/>
    </source>
</evidence>
<proteinExistence type="predicted"/>
<reference evidence="2 3" key="1">
    <citation type="submission" date="2016-03" db="EMBL/GenBank/DDBJ databases">
        <title>Speciation and ecological success in dimly lit waters: horizontal gene transfer in a green sulfur bacteria bloom unveiled by metagenomic assembly.</title>
        <authorList>
            <person name="Llorens-Mares T."/>
            <person name="Liu Z."/>
            <person name="Allen L.Z."/>
            <person name="Rusch D.B."/>
            <person name="Craig M.T."/>
            <person name="Dupont C.L."/>
            <person name="Bryant D.A."/>
            <person name="Casamayor E.O."/>
        </authorList>
    </citation>
    <scope>NUCLEOTIDE SEQUENCE [LARGE SCALE GENOMIC DNA]</scope>
    <source>
        <strain evidence="2">CIII</strain>
    </source>
</reference>
<gene>
    <name evidence="2" type="ORF">A3K90_00675</name>
</gene>
<evidence type="ECO:0000313" key="2">
    <source>
        <dbReference type="EMBL" id="KZK73406.1"/>
    </source>
</evidence>
<comment type="caution">
    <text evidence="2">The sequence shown here is derived from an EMBL/GenBank/DDBJ whole genome shotgun (WGS) entry which is preliminary data.</text>
</comment>